<keyword evidence="4" id="KW-0238">DNA-binding</keyword>
<name>M7ZWT0_TRIUA</name>
<evidence type="ECO:0000256" key="5">
    <source>
        <dbReference type="ARBA" id="ARBA00023159"/>
    </source>
</evidence>
<sequence>MEPPKRQLALTGAGAGREEAKRLRVGGANPSAAGWGGDCECSEEDGRVSKGSGSYDAPIGKFRGEDGGQIGKFRGEAGGQIGKFRREDGEQEPGSAIVDATTAPNDTASLRETAEHVAVATDTPQHHAAKYHQPTQLEVFGRSVVRSTYRPGMTKRSTCRSEPYQEGATLSEPNANIRLRFLDGLKTPIYTDKIIASESNAAIRIGVFDGDKMINEGPLSKAKVEILVLRGDFCSDGQESWTEEEFNSHIAQGRHRQGSVLGGDCSAWLNNGEASLGKIRFREGSSRTPSRKFIVGGRVCTNRKIGGIRVQEAVMEPVTVLDRRNEANEKRHPPRLDDEVYRLEEISKDGIYHRRLKDAQIFKVEDFLKALNKDADELREMVLQIKKRSNAWERMVKHARECCLADRPELKAYHSVDGNVVIFFNCVHDLVGAIFYGVYISRDNFDPAKKAQAYELKRGTAANENQLQYRINNITEPSHQNEYIHGDQSTVNTHYYQGESILPVGQQQPTIFTGELLHWPYERSGQVNIHSQMQAPMSMDGGSVMQASTSVQHNLLSQQFAPTQVQETYPLRSQKKSYKLCLNSKSAKFNLYASPLLKSQVARVFRSCSRHQQFPSPLGAFRHRRGGGTPLWSGVWVSLAQPTVQSRCVVDGGETMSRLPGGSTRRKTKETGRPQLSVSDLEACRLFYVPGLWSERVFGRDDACVLVARLSG</sequence>
<dbReference type="InterPro" id="IPR012416">
    <property type="entry name" value="CBP60"/>
</dbReference>
<dbReference type="InterPro" id="IPR046831">
    <property type="entry name" value="Calmodulin_bind_N"/>
</dbReference>
<evidence type="ECO:0000256" key="6">
    <source>
        <dbReference type="ARBA" id="ARBA00023163"/>
    </source>
</evidence>
<evidence type="ECO:0000256" key="1">
    <source>
        <dbReference type="ARBA" id="ARBA00004123"/>
    </source>
</evidence>
<dbReference type="PANTHER" id="PTHR31713">
    <property type="entry name" value="OS02G0177800 PROTEIN"/>
    <property type="match status" value="1"/>
</dbReference>
<evidence type="ECO:0000259" key="9">
    <source>
        <dbReference type="Pfam" id="PF20451"/>
    </source>
</evidence>
<proteinExistence type="inferred from homology"/>
<evidence type="ECO:0000259" key="10">
    <source>
        <dbReference type="Pfam" id="PF20452"/>
    </source>
</evidence>
<dbReference type="InterPro" id="IPR046829">
    <property type="entry name" value="Calmod_bind_C"/>
</dbReference>
<dbReference type="GO" id="GO:0080142">
    <property type="term" value="P:regulation of salicylic acid biosynthetic process"/>
    <property type="evidence" value="ECO:0007669"/>
    <property type="project" value="TreeGrafter"/>
</dbReference>
<dbReference type="GO" id="GO:0005516">
    <property type="term" value="F:calmodulin binding"/>
    <property type="evidence" value="ECO:0007669"/>
    <property type="project" value="InterPro"/>
</dbReference>
<evidence type="ECO:0000256" key="7">
    <source>
        <dbReference type="ARBA" id="ARBA00023242"/>
    </source>
</evidence>
<keyword evidence="6" id="KW-0804">Transcription</keyword>
<gene>
    <name evidence="11" type="ORF">TRIUR3_29820</name>
</gene>
<dbReference type="Pfam" id="PF20451">
    <property type="entry name" value="Calmod_bind_M"/>
    <property type="match status" value="1"/>
</dbReference>
<dbReference type="Pfam" id="PF07887">
    <property type="entry name" value="Calmodulin_bind"/>
    <property type="match status" value="1"/>
</dbReference>
<dbReference type="Pfam" id="PF20452">
    <property type="entry name" value="Calmod_bind_C"/>
    <property type="match status" value="1"/>
</dbReference>
<feature type="domain" description="Calmodulin binding protein-like N-terminal" evidence="8">
    <location>
        <begin position="178"/>
        <end position="322"/>
    </location>
</feature>
<protein>
    <submittedName>
        <fullName evidence="11">Uncharacterized protein</fullName>
    </submittedName>
</protein>
<feature type="domain" description="Calmodulin binding protein central" evidence="9">
    <location>
        <begin position="336"/>
        <end position="402"/>
    </location>
</feature>
<evidence type="ECO:0000256" key="2">
    <source>
        <dbReference type="ARBA" id="ARBA00007214"/>
    </source>
</evidence>
<organism evidence="11">
    <name type="scientific">Triticum urartu</name>
    <name type="common">Red wild einkorn</name>
    <name type="synonym">Crithodium urartu</name>
    <dbReference type="NCBI Taxonomy" id="4572"/>
    <lineage>
        <taxon>Eukaryota</taxon>
        <taxon>Viridiplantae</taxon>
        <taxon>Streptophyta</taxon>
        <taxon>Embryophyta</taxon>
        <taxon>Tracheophyta</taxon>
        <taxon>Spermatophyta</taxon>
        <taxon>Magnoliopsida</taxon>
        <taxon>Liliopsida</taxon>
        <taxon>Poales</taxon>
        <taxon>Poaceae</taxon>
        <taxon>BOP clade</taxon>
        <taxon>Pooideae</taxon>
        <taxon>Triticodae</taxon>
        <taxon>Triticeae</taxon>
        <taxon>Triticinae</taxon>
        <taxon>Triticum</taxon>
    </lineage>
</organism>
<dbReference type="PANTHER" id="PTHR31713:SF10">
    <property type="entry name" value="EXPRESSED PROTEIN"/>
    <property type="match status" value="1"/>
</dbReference>
<comment type="subcellular location">
    <subcellularLocation>
        <location evidence="1">Nucleus</location>
    </subcellularLocation>
</comment>
<evidence type="ECO:0000256" key="4">
    <source>
        <dbReference type="ARBA" id="ARBA00023125"/>
    </source>
</evidence>
<evidence type="ECO:0000256" key="3">
    <source>
        <dbReference type="ARBA" id="ARBA00023015"/>
    </source>
</evidence>
<evidence type="ECO:0000313" key="11">
    <source>
        <dbReference type="EMBL" id="EMS67623.1"/>
    </source>
</evidence>
<feature type="domain" description="Calmodulin binding protein C-terminal" evidence="10">
    <location>
        <begin position="410"/>
        <end position="459"/>
    </location>
</feature>
<dbReference type="GO" id="GO:0043565">
    <property type="term" value="F:sequence-specific DNA binding"/>
    <property type="evidence" value="ECO:0007669"/>
    <property type="project" value="TreeGrafter"/>
</dbReference>
<dbReference type="InterPro" id="IPR046830">
    <property type="entry name" value="Calmod_bind_M"/>
</dbReference>
<dbReference type="GO" id="GO:0003700">
    <property type="term" value="F:DNA-binding transcription factor activity"/>
    <property type="evidence" value="ECO:0007669"/>
    <property type="project" value="TreeGrafter"/>
</dbReference>
<evidence type="ECO:0000259" key="8">
    <source>
        <dbReference type="Pfam" id="PF07887"/>
    </source>
</evidence>
<keyword evidence="5" id="KW-0010">Activator</keyword>
<accession>M7ZWT0</accession>
<keyword evidence="7" id="KW-0539">Nucleus</keyword>
<dbReference type="GO" id="GO:0005634">
    <property type="term" value="C:nucleus"/>
    <property type="evidence" value="ECO:0007669"/>
    <property type="project" value="UniProtKB-SubCell"/>
</dbReference>
<keyword evidence="3" id="KW-0805">Transcription regulation</keyword>
<comment type="similarity">
    <text evidence="2">Belongs to the plant ACBP60 protein family.</text>
</comment>
<dbReference type="eggNOG" id="ENOG502QWE3">
    <property type="taxonomic scope" value="Eukaryota"/>
</dbReference>
<dbReference type="STRING" id="4572.M7ZWT0"/>
<dbReference type="AlphaFoldDB" id="M7ZWT0"/>
<dbReference type="EMBL" id="KD017077">
    <property type="protein sequence ID" value="EMS67623.1"/>
    <property type="molecule type" value="Genomic_DNA"/>
</dbReference>
<reference evidence="11" key="1">
    <citation type="journal article" date="2013" name="Nature">
        <title>Draft genome of the wheat A-genome progenitor Triticum urartu.</title>
        <authorList>
            <person name="Ling H.Q."/>
            <person name="Zhao S."/>
            <person name="Liu D."/>
            <person name="Wang J."/>
            <person name="Sun H."/>
            <person name="Zhang C."/>
            <person name="Fan H."/>
            <person name="Li D."/>
            <person name="Dong L."/>
            <person name="Tao Y."/>
            <person name="Gao C."/>
            <person name="Wu H."/>
            <person name="Li Y."/>
            <person name="Cui Y."/>
            <person name="Guo X."/>
            <person name="Zheng S."/>
            <person name="Wang B."/>
            <person name="Yu K."/>
            <person name="Liang Q."/>
            <person name="Yang W."/>
            <person name="Lou X."/>
            <person name="Chen J."/>
            <person name="Feng M."/>
            <person name="Jian J."/>
            <person name="Zhang X."/>
            <person name="Luo G."/>
            <person name="Jiang Y."/>
            <person name="Liu J."/>
            <person name="Wang Z."/>
            <person name="Sha Y."/>
            <person name="Zhang B."/>
            <person name="Wu H."/>
            <person name="Tang D."/>
            <person name="Shen Q."/>
            <person name="Xue P."/>
            <person name="Zou S."/>
            <person name="Wang X."/>
            <person name="Liu X."/>
            <person name="Wang F."/>
            <person name="Yang Y."/>
            <person name="An X."/>
            <person name="Dong Z."/>
            <person name="Zhang K."/>
            <person name="Zhang X."/>
            <person name="Luo M.C."/>
            <person name="Dvorak J."/>
            <person name="Tong Y."/>
            <person name="Wang J."/>
            <person name="Yang H."/>
            <person name="Li Z."/>
            <person name="Wang D."/>
            <person name="Zhang A."/>
            <person name="Wang J."/>
        </authorList>
    </citation>
    <scope>NUCLEOTIDE SEQUENCE</scope>
</reference>